<evidence type="ECO:0000313" key="1">
    <source>
        <dbReference type="EMBL" id="GIG17620.1"/>
    </source>
</evidence>
<accession>A0A8J3LN56</accession>
<dbReference type="InterPro" id="IPR021607">
    <property type="entry name" value="DUF3224"/>
</dbReference>
<protein>
    <recommendedName>
        <fullName evidence="3">DUF3224 domain-containing protein</fullName>
    </recommendedName>
</protein>
<dbReference type="AlphaFoldDB" id="A0A8J3LN56"/>
<sequence>MRTLVADFEVTGWEPEVYDEPGEGPALARVTVRKTFRGVVDGTSVGEVLTAAGPDGRGYVASERFTGSVDGRVGTVVFQHGGLDDGASAYTFGHVVPGSGTGQLAGLAGEITLTHDDSGARVTLVLR</sequence>
<evidence type="ECO:0008006" key="3">
    <source>
        <dbReference type="Google" id="ProtNLM"/>
    </source>
</evidence>
<dbReference type="Gene3D" id="2.40.350.10">
    <property type="entry name" value="SO1590-like"/>
    <property type="match status" value="1"/>
</dbReference>
<comment type="caution">
    <text evidence="1">The sequence shown here is derived from an EMBL/GenBank/DDBJ whole genome shotgun (WGS) entry which is preliminary data.</text>
</comment>
<dbReference type="Proteomes" id="UP000660339">
    <property type="component" value="Unassembled WGS sequence"/>
</dbReference>
<reference evidence="1" key="1">
    <citation type="submission" date="2021-01" db="EMBL/GenBank/DDBJ databases">
        <title>Whole genome shotgun sequence of Catellatospora methionotrophica NBRC 14553.</title>
        <authorList>
            <person name="Komaki H."/>
            <person name="Tamura T."/>
        </authorList>
    </citation>
    <scope>NUCLEOTIDE SEQUENCE</scope>
    <source>
        <strain evidence="1">NBRC 14553</strain>
    </source>
</reference>
<gene>
    <name evidence="1" type="ORF">Cme02nite_59520</name>
</gene>
<evidence type="ECO:0000313" key="2">
    <source>
        <dbReference type="Proteomes" id="UP000660339"/>
    </source>
</evidence>
<dbReference type="SUPFAM" id="SSF159238">
    <property type="entry name" value="SO1590-like"/>
    <property type="match status" value="1"/>
</dbReference>
<dbReference type="InterPro" id="IPR023159">
    <property type="entry name" value="SO1590-like_sf"/>
</dbReference>
<dbReference type="RefSeq" id="WP_166388795.1">
    <property type="nucleotide sequence ID" value="NZ_BAAATT010000035.1"/>
</dbReference>
<proteinExistence type="predicted"/>
<dbReference type="EMBL" id="BONJ01000034">
    <property type="protein sequence ID" value="GIG17620.1"/>
    <property type="molecule type" value="Genomic_DNA"/>
</dbReference>
<name>A0A8J3LN56_9ACTN</name>
<keyword evidence="2" id="KW-1185">Reference proteome</keyword>
<organism evidence="1 2">
    <name type="scientific">Catellatospora methionotrophica</name>
    <dbReference type="NCBI Taxonomy" id="121620"/>
    <lineage>
        <taxon>Bacteria</taxon>
        <taxon>Bacillati</taxon>
        <taxon>Actinomycetota</taxon>
        <taxon>Actinomycetes</taxon>
        <taxon>Micromonosporales</taxon>
        <taxon>Micromonosporaceae</taxon>
        <taxon>Catellatospora</taxon>
    </lineage>
</organism>
<dbReference type="Pfam" id="PF11528">
    <property type="entry name" value="DUF3224"/>
    <property type="match status" value="1"/>
</dbReference>